<dbReference type="EMBL" id="JAYMYR010000008">
    <property type="protein sequence ID" value="KAK7346685.1"/>
    <property type="molecule type" value="Genomic_DNA"/>
</dbReference>
<accession>A0AAN9QQP8</accession>
<dbReference type="AlphaFoldDB" id="A0AAN9QQP8"/>
<reference evidence="1 2" key="1">
    <citation type="submission" date="2024-01" db="EMBL/GenBank/DDBJ databases">
        <title>The genomes of 5 underutilized Papilionoideae crops provide insights into root nodulation and disease resistanc.</title>
        <authorList>
            <person name="Jiang F."/>
        </authorList>
    </citation>
    <scope>NUCLEOTIDE SEQUENCE [LARGE SCALE GENOMIC DNA]</scope>
    <source>
        <strain evidence="1">JINMINGXINNONG_FW02</strain>
        <tissue evidence="1">Leaves</tissue>
    </source>
</reference>
<organism evidence="1 2">
    <name type="scientific">Phaseolus coccineus</name>
    <name type="common">Scarlet runner bean</name>
    <name type="synonym">Phaseolus multiflorus</name>
    <dbReference type="NCBI Taxonomy" id="3886"/>
    <lineage>
        <taxon>Eukaryota</taxon>
        <taxon>Viridiplantae</taxon>
        <taxon>Streptophyta</taxon>
        <taxon>Embryophyta</taxon>
        <taxon>Tracheophyta</taxon>
        <taxon>Spermatophyta</taxon>
        <taxon>Magnoliopsida</taxon>
        <taxon>eudicotyledons</taxon>
        <taxon>Gunneridae</taxon>
        <taxon>Pentapetalae</taxon>
        <taxon>rosids</taxon>
        <taxon>fabids</taxon>
        <taxon>Fabales</taxon>
        <taxon>Fabaceae</taxon>
        <taxon>Papilionoideae</taxon>
        <taxon>50 kb inversion clade</taxon>
        <taxon>NPAAA clade</taxon>
        <taxon>indigoferoid/millettioid clade</taxon>
        <taxon>Phaseoleae</taxon>
        <taxon>Phaseolus</taxon>
    </lineage>
</organism>
<dbReference type="Proteomes" id="UP001374584">
    <property type="component" value="Unassembled WGS sequence"/>
</dbReference>
<evidence type="ECO:0000313" key="2">
    <source>
        <dbReference type="Proteomes" id="UP001374584"/>
    </source>
</evidence>
<keyword evidence="2" id="KW-1185">Reference proteome</keyword>
<comment type="caution">
    <text evidence="1">The sequence shown here is derived from an EMBL/GenBank/DDBJ whole genome shotgun (WGS) entry which is preliminary data.</text>
</comment>
<gene>
    <name evidence="1" type="ORF">VNO80_21208</name>
</gene>
<evidence type="ECO:0000313" key="1">
    <source>
        <dbReference type="EMBL" id="KAK7346685.1"/>
    </source>
</evidence>
<sequence length="106" mass="12661">MAMATLLHITGGTELTRTFTTPVKQQYWRKEEHWLKEEKADGRLKEEKADGRDLNRWRKDLMGNTLFRITWWQSALRYNFDHIIPYSKVEKAFCIIVESCKQKQIG</sequence>
<protein>
    <submittedName>
        <fullName evidence="1">Uncharacterized protein</fullName>
    </submittedName>
</protein>
<proteinExistence type="predicted"/>
<name>A0AAN9QQP8_PHACN</name>